<dbReference type="OrthoDB" id="431044at2759"/>
<dbReference type="EMBL" id="GG683038">
    <property type="protein sequence ID" value="EER02586.1"/>
    <property type="molecule type" value="Genomic_DNA"/>
</dbReference>
<dbReference type="InterPro" id="IPR011990">
    <property type="entry name" value="TPR-like_helical_dom_sf"/>
</dbReference>
<sequence>MSMNLQKQIRDNGTDIQEYLKELNKWTRDLKQQSSSNIVSDNTSKEREKKIDDDDGKVDVLLRNEEVMQKGQLSRDNAKDMKSYYEAWEKLNVDDYDKDGYECKKAIIDATNHEHYDDDHSSPMIPYKIITSTAPQKQKVNIRKVAGRRSKLEYALEAKERGNAFYKKGQHKSALSEYRLGLTYLIDNIKDDDEKKS</sequence>
<feature type="region of interest" description="Disordered" evidence="1">
    <location>
        <begin position="31"/>
        <end position="52"/>
    </location>
</feature>
<evidence type="ECO:0000313" key="3">
    <source>
        <dbReference type="Proteomes" id="UP000007800"/>
    </source>
</evidence>
<evidence type="ECO:0000256" key="1">
    <source>
        <dbReference type="SAM" id="MobiDB-lite"/>
    </source>
</evidence>
<name>C5LL22_PERM5</name>
<reference evidence="2 3" key="1">
    <citation type="submission" date="2008-07" db="EMBL/GenBank/DDBJ databases">
        <authorList>
            <person name="El-Sayed N."/>
            <person name="Caler E."/>
            <person name="Inman J."/>
            <person name="Amedeo P."/>
            <person name="Hass B."/>
            <person name="Wortman J."/>
        </authorList>
    </citation>
    <scope>NUCLEOTIDE SEQUENCE [LARGE SCALE GENOMIC DNA]</scope>
    <source>
        <strain evidence="3">ATCC 50983 / TXsc</strain>
    </source>
</reference>
<gene>
    <name evidence="2" type="ORF">Pmar_PMAR005926</name>
</gene>
<evidence type="ECO:0000313" key="2">
    <source>
        <dbReference type="EMBL" id="EER02586.1"/>
    </source>
</evidence>
<proteinExistence type="predicted"/>
<dbReference type="Proteomes" id="UP000007800">
    <property type="component" value="Unassembled WGS sequence"/>
</dbReference>
<dbReference type="Gene3D" id="1.25.40.10">
    <property type="entry name" value="Tetratricopeptide repeat domain"/>
    <property type="match status" value="1"/>
</dbReference>
<accession>C5LL22</accession>
<dbReference type="AlphaFoldDB" id="C5LL22"/>
<organism evidence="3">
    <name type="scientific">Perkinsus marinus (strain ATCC 50983 / TXsc)</name>
    <dbReference type="NCBI Taxonomy" id="423536"/>
    <lineage>
        <taxon>Eukaryota</taxon>
        <taxon>Sar</taxon>
        <taxon>Alveolata</taxon>
        <taxon>Perkinsozoa</taxon>
        <taxon>Perkinsea</taxon>
        <taxon>Perkinsida</taxon>
        <taxon>Perkinsidae</taxon>
        <taxon>Perkinsus</taxon>
    </lineage>
</organism>
<dbReference type="OMA" id="QWQEDYR"/>
<dbReference type="GeneID" id="9047812"/>
<feature type="compositionally biased region" description="Polar residues" evidence="1">
    <location>
        <begin position="32"/>
        <end position="42"/>
    </location>
</feature>
<dbReference type="InParanoid" id="C5LL22"/>
<feature type="compositionally biased region" description="Basic and acidic residues" evidence="1">
    <location>
        <begin position="43"/>
        <end position="52"/>
    </location>
</feature>
<keyword evidence="3" id="KW-1185">Reference proteome</keyword>
<protein>
    <submittedName>
        <fullName evidence="2">Uncharacterized protein</fullName>
    </submittedName>
</protein>
<dbReference type="RefSeq" id="XP_002769868.1">
    <property type="nucleotide sequence ID" value="XM_002769822.1"/>
</dbReference>